<dbReference type="GeneID" id="126335309"/>
<keyword evidence="6 14" id="KW-1133">Transmembrane helix</keyword>
<evidence type="ECO:0000256" key="1">
    <source>
        <dbReference type="ARBA" id="ARBA00004141"/>
    </source>
</evidence>
<keyword evidence="9" id="KW-0443">Lipid metabolism</keyword>
<keyword evidence="7 12" id="KW-0560">Oxidoreductase</keyword>
<proteinExistence type="evidence at transcript level"/>
<evidence type="ECO:0000259" key="15">
    <source>
        <dbReference type="Pfam" id="PF00487"/>
    </source>
</evidence>
<evidence type="ECO:0000256" key="12">
    <source>
        <dbReference type="RuleBase" id="RU000581"/>
    </source>
</evidence>
<evidence type="ECO:0000256" key="11">
    <source>
        <dbReference type="ARBA" id="ARBA00023160"/>
    </source>
</evidence>
<dbReference type="GO" id="GO:0006636">
    <property type="term" value="P:unsaturated fatty acid biosynthetic process"/>
    <property type="evidence" value="ECO:0007669"/>
    <property type="project" value="TreeGrafter"/>
</dbReference>
<dbReference type="InterPro" id="IPR015876">
    <property type="entry name" value="Acyl-CoA_DS"/>
</dbReference>
<keyword evidence="8" id="KW-0408">Iron</keyword>
<dbReference type="PANTHER" id="PTHR11351:SF31">
    <property type="entry name" value="DESATURASE 1, ISOFORM A-RELATED"/>
    <property type="match status" value="1"/>
</dbReference>
<reference evidence="16" key="1">
    <citation type="journal article" date="2021" name="J. Neurophysiol.">
        <title>Gene transcription changes in a locust model of noise-induced deafness.</title>
        <authorList>
            <person name="French A.S."/>
            <person name="Warren B."/>
        </authorList>
    </citation>
    <scope>NUCLEOTIDE SEQUENCE</scope>
</reference>
<evidence type="ECO:0000256" key="6">
    <source>
        <dbReference type="ARBA" id="ARBA00022989"/>
    </source>
</evidence>
<feature type="transmembrane region" description="Helical" evidence="14">
    <location>
        <begin position="217"/>
        <end position="236"/>
    </location>
</feature>
<feature type="region of interest" description="Disordered" evidence="13">
    <location>
        <begin position="366"/>
        <end position="402"/>
    </location>
</feature>
<dbReference type="AlphaFoldDB" id="A0A8E5JTH5"/>
<feature type="region of interest" description="Disordered" evidence="13">
    <location>
        <begin position="321"/>
        <end position="354"/>
    </location>
</feature>
<comment type="cofactor">
    <cofactor evidence="12">
        <name>Fe(2+)</name>
        <dbReference type="ChEBI" id="CHEBI:29033"/>
    </cofactor>
</comment>
<protein>
    <submittedName>
        <fullName evidence="16">Acyl-CoA Delta(11) desaturase</fullName>
    </submittedName>
</protein>
<evidence type="ECO:0000256" key="14">
    <source>
        <dbReference type="SAM" id="Phobius"/>
    </source>
</evidence>
<evidence type="ECO:0000256" key="7">
    <source>
        <dbReference type="ARBA" id="ARBA00023002"/>
    </source>
</evidence>
<dbReference type="PRINTS" id="PR00075">
    <property type="entry name" value="FACDDSATRASE"/>
</dbReference>
<dbReference type="InterPro" id="IPR005804">
    <property type="entry name" value="FA_desaturase_dom"/>
</dbReference>
<dbReference type="GO" id="GO:0005789">
    <property type="term" value="C:endoplasmic reticulum membrane"/>
    <property type="evidence" value="ECO:0007669"/>
    <property type="project" value="TreeGrafter"/>
</dbReference>
<keyword evidence="3 12" id="KW-0444">Lipid biosynthesis</keyword>
<dbReference type="PANTHER" id="PTHR11351">
    <property type="entry name" value="ACYL-COA DESATURASE"/>
    <property type="match status" value="1"/>
</dbReference>
<evidence type="ECO:0000256" key="8">
    <source>
        <dbReference type="ARBA" id="ARBA00023004"/>
    </source>
</evidence>
<keyword evidence="5" id="KW-0276">Fatty acid metabolism</keyword>
<evidence type="ECO:0000313" key="16">
    <source>
        <dbReference type="EMBL" id="QVD39644.1"/>
    </source>
</evidence>
<dbReference type="OrthoDB" id="10260134at2759"/>
<dbReference type="RefSeq" id="XP_049854406.1">
    <property type="nucleotide sequence ID" value="XM_049998449.1"/>
</dbReference>
<dbReference type="Pfam" id="PF00487">
    <property type="entry name" value="FA_desaturase"/>
    <property type="match status" value="1"/>
</dbReference>
<evidence type="ECO:0000256" key="13">
    <source>
        <dbReference type="SAM" id="MobiDB-lite"/>
    </source>
</evidence>
<feature type="transmembrane region" description="Helical" evidence="14">
    <location>
        <begin position="189"/>
        <end position="211"/>
    </location>
</feature>
<dbReference type="GO" id="GO:0004768">
    <property type="term" value="F:stearoyl-CoA 9-desaturase activity"/>
    <property type="evidence" value="ECO:0007669"/>
    <property type="project" value="TreeGrafter"/>
</dbReference>
<organism evidence="16">
    <name type="scientific">Schistocerca gregaria</name>
    <name type="common">Desert locust</name>
    <name type="synonym">Gryllus gregarius</name>
    <dbReference type="NCBI Taxonomy" id="7010"/>
    <lineage>
        <taxon>Eukaryota</taxon>
        <taxon>Metazoa</taxon>
        <taxon>Ecdysozoa</taxon>
        <taxon>Arthropoda</taxon>
        <taxon>Hexapoda</taxon>
        <taxon>Insecta</taxon>
        <taxon>Pterygota</taxon>
        <taxon>Neoptera</taxon>
        <taxon>Polyneoptera</taxon>
        <taxon>Orthoptera</taxon>
        <taxon>Caelifera</taxon>
        <taxon>Acrididea</taxon>
        <taxon>Acridomorpha</taxon>
        <taxon>Acridoidea</taxon>
        <taxon>Acrididae</taxon>
        <taxon>Cyrtacanthacridinae</taxon>
        <taxon>Schistocerca</taxon>
    </lineage>
</organism>
<feature type="transmembrane region" description="Helical" evidence="14">
    <location>
        <begin position="42"/>
        <end position="64"/>
    </location>
</feature>
<dbReference type="EMBL" id="MW962878">
    <property type="protein sequence ID" value="QVD39644.1"/>
    <property type="molecule type" value="mRNA"/>
</dbReference>
<comment type="subcellular location">
    <subcellularLocation>
        <location evidence="1">Membrane</location>
        <topology evidence="1">Multi-pass membrane protein</topology>
    </subcellularLocation>
</comment>
<evidence type="ECO:0000256" key="5">
    <source>
        <dbReference type="ARBA" id="ARBA00022832"/>
    </source>
</evidence>
<accession>A0A8E5JTH5</accession>
<sequence length="421" mass="47771">MAPNITSTPTGVPYGNSILESKQMDLNEGEEKKPAPEYKRQIVWRNVLLFAYLHFAALYGAYLMFSSAKILTSIFAILMYQVSGLGITAGAHRLWSHRSYQARWPLRVLLMVFNTLAFQNHIFEWARDHRVHHKFTDTNADPHNATRGFFFSHVGWLMVRKHPDVMLKGKQIDLSDLERDSVVQFQKKYYLILMPVLCFLIPTCIPVYCWGETWKNAWFVATMFRYTLTLNISWLVNSAAHMWGNKPYDKFINPAENLSVAVLALGEGWHNYHHVFPWDYKTAELGTYSTNFTTAFIDFMARIGWAYDLKTVPLEMVKRRAQRTGDGTHSSAAEQNHGHGHSHEGGVWGWGDRDIPAEDTELITGVQESAEPSLTAKTTVTSALLDGEAVPEEEEKDDDKVDEAAAATVAETTDGVKEKCC</sequence>
<keyword evidence="10 14" id="KW-0472">Membrane</keyword>
<comment type="similarity">
    <text evidence="2 12">Belongs to the fatty acid desaturase type 1 family.</text>
</comment>
<evidence type="ECO:0000256" key="4">
    <source>
        <dbReference type="ARBA" id="ARBA00022692"/>
    </source>
</evidence>
<name>A0A8E5JTH5_SCHGR</name>
<evidence type="ECO:0000256" key="9">
    <source>
        <dbReference type="ARBA" id="ARBA00023098"/>
    </source>
</evidence>
<dbReference type="GO" id="GO:0005506">
    <property type="term" value="F:iron ion binding"/>
    <property type="evidence" value="ECO:0007669"/>
    <property type="project" value="TreeGrafter"/>
</dbReference>
<dbReference type="RefSeq" id="XP_049854407.1">
    <property type="nucleotide sequence ID" value="XM_049998450.1"/>
</dbReference>
<feature type="domain" description="Fatty acid desaturase" evidence="15">
    <location>
        <begin position="75"/>
        <end position="277"/>
    </location>
</feature>
<evidence type="ECO:0000256" key="2">
    <source>
        <dbReference type="ARBA" id="ARBA00009295"/>
    </source>
</evidence>
<keyword evidence="11 12" id="KW-0275">Fatty acid biosynthesis</keyword>
<keyword evidence="4 12" id="KW-0812">Transmembrane</keyword>
<feature type="compositionally biased region" description="Polar residues" evidence="13">
    <location>
        <begin position="325"/>
        <end position="334"/>
    </location>
</feature>
<feature type="compositionally biased region" description="Polar residues" evidence="13">
    <location>
        <begin position="366"/>
        <end position="382"/>
    </location>
</feature>
<comment type="domain">
    <text evidence="12">The histidine box domains are involved in binding the catalytic metal ions.</text>
</comment>
<feature type="transmembrane region" description="Helical" evidence="14">
    <location>
        <begin position="70"/>
        <end position="91"/>
    </location>
</feature>
<evidence type="ECO:0000256" key="10">
    <source>
        <dbReference type="ARBA" id="ARBA00023136"/>
    </source>
</evidence>
<dbReference type="CDD" id="cd03505">
    <property type="entry name" value="Delta9-FADS-like"/>
    <property type="match status" value="1"/>
</dbReference>
<evidence type="ECO:0000256" key="3">
    <source>
        <dbReference type="ARBA" id="ARBA00022516"/>
    </source>
</evidence>